<gene>
    <name evidence="1" type="ORF">ADH66_16805</name>
</gene>
<accession>A0ABM6L9K5</accession>
<proteinExistence type="predicted"/>
<protein>
    <recommendedName>
        <fullName evidence="3">DUF4258 domain-containing protein</fullName>
    </recommendedName>
</protein>
<reference evidence="2" key="1">
    <citation type="submission" date="2017-05" db="EMBL/GenBank/DDBJ databases">
        <title>Improved OligoMM genomes.</title>
        <authorList>
            <person name="Garzetti D."/>
        </authorList>
    </citation>
    <scope>NUCLEOTIDE SEQUENCE [LARGE SCALE GENOMIC DNA]</scope>
    <source>
        <strain evidence="2">KB18</strain>
    </source>
</reference>
<evidence type="ECO:0008006" key="3">
    <source>
        <dbReference type="Google" id="ProtNLM"/>
    </source>
</evidence>
<keyword evidence="2" id="KW-1185">Reference proteome</keyword>
<dbReference type="Pfam" id="PF14076">
    <property type="entry name" value="DUF4258"/>
    <property type="match status" value="1"/>
</dbReference>
<dbReference type="InterPro" id="IPR025354">
    <property type="entry name" value="DUF4258"/>
</dbReference>
<organism evidence="1 2">
    <name type="scientific">Acutalibacter muris</name>
    <dbReference type="NCBI Taxonomy" id="1796620"/>
    <lineage>
        <taxon>Bacteria</taxon>
        <taxon>Bacillati</taxon>
        <taxon>Bacillota</taxon>
        <taxon>Clostridia</taxon>
        <taxon>Eubacteriales</taxon>
        <taxon>Acutalibacteraceae</taxon>
        <taxon>Acutalibacter</taxon>
    </lineage>
</organism>
<evidence type="ECO:0000313" key="2">
    <source>
        <dbReference type="Proteomes" id="UP000196710"/>
    </source>
</evidence>
<evidence type="ECO:0000313" key="1">
    <source>
        <dbReference type="EMBL" id="ASB42176.1"/>
    </source>
</evidence>
<dbReference type="Proteomes" id="UP000196710">
    <property type="component" value="Chromosome"/>
</dbReference>
<sequence length="106" mass="12331">MMDMAMLRSINQPEKIALTEHARLRLYERKIRISDIIRCIETGEVIEQYNDDKPFPSCLILGEDTEGKLFHTVVGSDTESLFLITAYYPDAGRWESGYKNRKETEK</sequence>
<name>A0ABM6L9K5_9FIRM</name>
<dbReference type="EMBL" id="CP021422">
    <property type="protein sequence ID" value="ASB42176.1"/>
    <property type="molecule type" value="Genomic_DNA"/>
</dbReference>